<dbReference type="PANTHER" id="PTHR37067:SF3">
    <property type="entry name" value="PX DOMAIN-CONTAINING PROTEIN"/>
    <property type="match status" value="1"/>
</dbReference>
<dbReference type="KEGG" id="psoj:PHYSODRAFT_313402"/>
<dbReference type="OMA" id="NWIAAHR"/>
<organism evidence="2 3">
    <name type="scientific">Phytophthora sojae (strain P6497)</name>
    <name type="common">Soybean stem and root rot agent</name>
    <name type="synonym">Phytophthora megasperma f. sp. glycines</name>
    <dbReference type="NCBI Taxonomy" id="1094619"/>
    <lineage>
        <taxon>Eukaryota</taxon>
        <taxon>Sar</taxon>
        <taxon>Stramenopiles</taxon>
        <taxon>Oomycota</taxon>
        <taxon>Peronosporomycetes</taxon>
        <taxon>Peronosporales</taxon>
        <taxon>Peronosporaceae</taxon>
        <taxon>Phytophthora</taxon>
    </lineage>
</organism>
<dbReference type="GeneID" id="20643599"/>
<dbReference type="EMBL" id="JH159153">
    <property type="protein sequence ID" value="EGZ20995.1"/>
    <property type="molecule type" value="Genomic_DNA"/>
</dbReference>
<evidence type="ECO:0000256" key="1">
    <source>
        <dbReference type="SAM" id="MobiDB-lite"/>
    </source>
</evidence>
<dbReference type="RefSeq" id="XP_009523712.1">
    <property type="nucleotide sequence ID" value="XM_009525417.1"/>
</dbReference>
<dbReference type="InParanoid" id="G4Z6T9"/>
<keyword evidence="3" id="KW-1185">Reference proteome</keyword>
<gene>
    <name evidence="2" type="ORF">PHYSODRAFT_313402</name>
</gene>
<dbReference type="Proteomes" id="UP000002640">
    <property type="component" value="Unassembled WGS sequence"/>
</dbReference>
<accession>G4Z6T9</accession>
<evidence type="ECO:0000313" key="2">
    <source>
        <dbReference type="EMBL" id="EGZ20995.1"/>
    </source>
</evidence>
<dbReference type="PANTHER" id="PTHR37067">
    <property type="entry name" value="PX DOMAIN-CONTAINING PROTEIN"/>
    <property type="match status" value="1"/>
</dbReference>
<name>G4Z6T9_PHYSP</name>
<dbReference type="STRING" id="1094619.G4Z6T9"/>
<feature type="compositionally biased region" description="Low complexity" evidence="1">
    <location>
        <begin position="28"/>
        <end position="37"/>
    </location>
</feature>
<evidence type="ECO:0000313" key="3">
    <source>
        <dbReference type="Proteomes" id="UP000002640"/>
    </source>
</evidence>
<reference evidence="2 3" key="1">
    <citation type="journal article" date="2006" name="Science">
        <title>Phytophthora genome sequences uncover evolutionary origins and mechanisms of pathogenesis.</title>
        <authorList>
            <person name="Tyler B.M."/>
            <person name="Tripathy S."/>
            <person name="Zhang X."/>
            <person name="Dehal P."/>
            <person name="Jiang R.H."/>
            <person name="Aerts A."/>
            <person name="Arredondo F.D."/>
            <person name="Baxter L."/>
            <person name="Bensasson D."/>
            <person name="Beynon J.L."/>
            <person name="Chapman J."/>
            <person name="Damasceno C.M."/>
            <person name="Dorrance A.E."/>
            <person name="Dou D."/>
            <person name="Dickerman A.W."/>
            <person name="Dubchak I.L."/>
            <person name="Garbelotto M."/>
            <person name="Gijzen M."/>
            <person name="Gordon S.G."/>
            <person name="Govers F."/>
            <person name="Grunwald N.J."/>
            <person name="Huang W."/>
            <person name="Ivors K.L."/>
            <person name="Jones R.W."/>
            <person name="Kamoun S."/>
            <person name="Krampis K."/>
            <person name="Lamour K.H."/>
            <person name="Lee M.K."/>
            <person name="McDonald W.H."/>
            <person name="Medina M."/>
            <person name="Meijer H.J."/>
            <person name="Nordberg E.K."/>
            <person name="Maclean D.J."/>
            <person name="Ospina-Giraldo M.D."/>
            <person name="Morris P.F."/>
            <person name="Phuntumart V."/>
            <person name="Putnam N.H."/>
            <person name="Rash S."/>
            <person name="Rose J.K."/>
            <person name="Sakihama Y."/>
            <person name="Salamov A.A."/>
            <person name="Savidor A."/>
            <person name="Scheuring C.F."/>
            <person name="Smith B.M."/>
            <person name="Sobral B.W."/>
            <person name="Terry A."/>
            <person name="Torto-Alalibo T.A."/>
            <person name="Win J."/>
            <person name="Xu Z."/>
            <person name="Zhang H."/>
            <person name="Grigoriev I.V."/>
            <person name="Rokhsar D.S."/>
            <person name="Boore J.L."/>
        </authorList>
    </citation>
    <scope>NUCLEOTIDE SEQUENCE [LARGE SCALE GENOMIC DNA]</scope>
    <source>
        <strain evidence="2 3">P6497</strain>
    </source>
</reference>
<dbReference type="AlphaFoldDB" id="G4Z6T9"/>
<protein>
    <submittedName>
        <fullName evidence="2">Uncharacterized protein</fullName>
    </submittedName>
</protein>
<sequence length="855" mass="94899">MVASTPPPARQRRAQEATGPNPKKRRPQPAAADAAAKPLNRKRFLRFLKSHELKFGLAPVARDEATGEVTLVVCRFCQHFGREQRPDKQRRSTKNVKYFRNSFRTDQYQQHHELSHCEAWKRYQDCSDDEKRAFFPLPEGATPEMPVQPVVPPQKLKVELAPGEVWALEPTRKERQRFFEIAPAIVELVAVMAIGATQPTVQNVIEKQSHHLMAHAHEPTSNAVARWTPPEDTFQSCTLVGTVVDPLYRVVAFSRAQIDCLVELAAAGLSFRQISSTMRSFRSHAPVLLQDVVKGQSAGSDTANKQPQGAQSVSPEYTEEQTAEFVRLIIAASLSVTARLLRGCWAFSLVLKASMEHAPVRSYLEFRVKVYGGGVMHNVHLLSIPCYEGKCKMMMYSTLERVLSVVLPNWRQRLIGVATDGDAQMPARVLDIVARLQQEAAIPVVYRSSSGCHQLDCIVTNFYSSLQGGCFLLVLKELSAYIRRQPELLARMTPPPPTPSSSGSSKDRWVALGKETNWIAAHRELIYQHLEVEKPPSAPDRTWWLFFATVNWVATRANETFAKLLRNHAMIADQIEAVAALSRECAAAFHALGPLDDPLLANVAHDKMYKSRKGRFALGKPSMLAFIKEIDALSHDIINTTDDPMVDLAAENLSICGVSMIEALLELSSALGNEGHGPTRGPNNPKVSEFLPPTLPHELAQLSGREFTSLLKTYGPMVRNFLSEEDIDIMDQELQGLRRGAVRESVLSAALANCNAETPFEEAWALTERRFKLLECFAGGFASVYSCGPIATQGGTSDLPLCRSDMDTARVLLADFALEGSLHAQQFPALMALNEKLDEASRVHREVTNTKVTVV</sequence>
<feature type="region of interest" description="Disordered" evidence="1">
    <location>
        <begin position="1"/>
        <end position="37"/>
    </location>
</feature>
<proteinExistence type="predicted"/>